<reference evidence="1 2" key="2">
    <citation type="journal article" date="2019" name="G3 (Bethesda)">
        <title>Hybrid Assembly of the Genome of the Entomopathogenic Nematode Steinernema carpocapsae Identifies the X-Chromosome.</title>
        <authorList>
            <person name="Serra L."/>
            <person name="Macchietto M."/>
            <person name="Macias-Munoz A."/>
            <person name="McGill C.J."/>
            <person name="Rodriguez I.M."/>
            <person name="Rodriguez B."/>
            <person name="Murad R."/>
            <person name="Mortazavi A."/>
        </authorList>
    </citation>
    <scope>NUCLEOTIDE SEQUENCE [LARGE SCALE GENOMIC DNA]</scope>
    <source>
        <strain evidence="1 2">ALL</strain>
    </source>
</reference>
<proteinExistence type="predicted"/>
<keyword evidence="2" id="KW-1185">Reference proteome</keyword>
<organism evidence="1 2">
    <name type="scientific">Steinernema carpocapsae</name>
    <name type="common">Entomopathogenic nematode</name>
    <dbReference type="NCBI Taxonomy" id="34508"/>
    <lineage>
        <taxon>Eukaryota</taxon>
        <taxon>Metazoa</taxon>
        <taxon>Ecdysozoa</taxon>
        <taxon>Nematoda</taxon>
        <taxon>Chromadorea</taxon>
        <taxon>Rhabditida</taxon>
        <taxon>Tylenchina</taxon>
        <taxon>Panagrolaimomorpha</taxon>
        <taxon>Strongyloidoidea</taxon>
        <taxon>Steinernematidae</taxon>
        <taxon>Steinernema</taxon>
    </lineage>
</organism>
<reference evidence="1 2" key="1">
    <citation type="journal article" date="2015" name="Genome Biol.">
        <title>Comparative genomics of Steinernema reveals deeply conserved gene regulatory networks.</title>
        <authorList>
            <person name="Dillman A.R."/>
            <person name="Macchietto M."/>
            <person name="Porter C.F."/>
            <person name="Rogers A."/>
            <person name="Williams B."/>
            <person name="Antoshechkin I."/>
            <person name="Lee M.M."/>
            <person name="Goodwin Z."/>
            <person name="Lu X."/>
            <person name="Lewis E.E."/>
            <person name="Goodrich-Blair H."/>
            <person name="Stock S.P."/>
            <person name="Adams B.J."/>
            <person name="Sternberg P.W."/>
            <person name="Mortazavi A."/>
        </authorList>
    </citation>
    <scope>NUCLEOTIDE SEQUENCE [LARGE SCALE GENOMIC DNA]</scope>
    <source>
        <strain evidence="1 2">ALL</strain>
    </source>
</reference>
<evidence type="ECO:0000313" key="1">
    <source>
        <dbReference type="EMBL" id="TKR62716.1"/>
    </source>
</evidence>
<gene>
    <name evidence="1" type="ORF">L596_026637</name>
</gene>
<dbReference type="Proteomes" id="UP000298663">
    <property type="component" value="Unassembled WGS sequence"/>
</dbReference>
<comment type="caution">
    <text evidence="1">The sequence shown here is derived from an EMBL/GenBank/DDBJ whole genome shotgun (WGS) entry which is preliminary data.</text>
</comment>
<sequence length="80" mass="9438">MSFPNHLLALHPLISQAYSDPTTGVNNKIGSRKRMSPMKYSVYKKMGRREWDEKREKQCYVLLSKKEVEKRPKTSCFLVF</sequence>
<dbReference type="AlphaFoldDB" id="A0A4U5M1Z2"/>
<protein>
    <submittedName>
        <fullName evidence="1">Uncharacterized protein</fullName>
    </submittedName>
</protein>
<name>A0A4U5M1Z2_STECR</name>
<evidence type="ECO:0000313" key="2">
    <source>
        <dbReference type="Proteomes" id="UP000298663"/>
    </source>
</evidence>
<dbReference type="EMBL" id="AZBU02000010">
    <property type="protein sequence ID" value="TKR62716.1"/>
    <property type="molecule type" value="Genomic_DNA"/>
</dbReference>
<accession>A0A4U5M1Z2</accession>